<evidence type="ECO:0000313" key="10">
    <source>
        <dbReference type="Proteomes" id="UP000027473"/>
    </source>
</evidence>
<comment type="similarity">
    <text evidence="2">Belongs to the binding-protein-dependent transport system permease family. FecCD subfamily.</text>
</comment>
<dbReference type="InterPro" id="IPR000522">
    <property type="entry name" value="ABC_transptr_permease_BtuC"/>
</dbReference>
<dbReference type="Gene3D" id="1.10.3470.10">
    <property type="entry name" value="ABC transporter involved in vitamin B12 uptake, BtuC"/>
    <property type="match status" value="1"/>
</dbReference>
<name>A0AB73BWU7_9FUSO</name>
<evidence type="ECO:0000256" key="7">
    <source>
        <dbReference type="ARBA" id="ARBA00023136"/>
    </source>
</evidence>
<evidence type="ECO:0000256" key="5">
    <source>
        <dbReference type="ARBA" id="ARBA00022692"/>
    </source>
</evidence>
<feature type="transmembrane region" description="Helical" evidence="8">
    <location>
        <begin position="292"/>
        <end position="314"/>
    </location>
</feature>
<keyword evidence="5 8" id="KW-0812">Transmembrane</keyword>
<feature type="transmembrane region" description="Helical" evidence="8">
    <location>
        <begin position="228"/>
        <end position="245"/>
    </location>
</feature>
<keyword evidence="4" id="KW-1003">Cell membrane</keyword>
<reference evidence="9 10" key="1">
    <citation type="submission" date="2014-01" db="EMBL/GenBank/DDBJ databases">
        <title>Comparative genomics of Fusobacterium necrophorum wild isolates.</title>
        <authorList>
            <person name="Kittichotirat W."/>
            <person name="Bumgarner R.E."/>
            <person name="Lawrence P."/>
        </authorList>
    </citation>
    <scope>NUCLEOTIDE SEQUENCE [LARGE SCALE GENOMIC DNA]</scope>
    <source>
        <strain evidence="9 10">BL</strain>
    </source>
</reference>
<organism evidence="9 10">
    <name type="scientific">Fusobacterium necrophorum BL</name>
    <dbReference type="NCBI Taxonomy" id="1441732"/>
    <lineage>
        <taxon>Bacteria</taxon>
        <taxon>Fusobacteriati</taxon>
        <taxon>Fusobacteriota</taxon>
        <taxon>Fusobacteriia</taxon>
        <taxon>Fusobacteriales</taxon>
        <taxon>Fusobacteriaceae</taxon>
        <taxon>Fusobacterium</taxon>
    </lineage>
</organism>
<evidence type="ECO:0000256" key="3">
    <source>
        <dbReference type="ARBA" id="ARBA00022448"/>
    </source>
</evidence>
<dbReference type="Proteomes" id="UP000027473">
    <property type="component" value="Unassembled WGS sequence"/>
</dbReference>
<keyword evidence="7 8" id="KW-0472">Membrane</keyword>
<feature type="transmembrane region" description="Helical" evidence="8">
    <location>
        <begin position="202"/>
        <end position="221"/>
    </location>
</feature>
<evidence type="ECO:0000313" key="9">
    <source>
        <dbReference type="EMBL" id="KDE63712.1"/>
    </source>
</evidence>
<dbReference type="GO" id="GO:0022857">
    <property type="term" value="F:transmembrane transporter activity"/>
    <property type="evidence" value="ECO:0007669"/>
    <property type="project" value="InterPro"/>
</dbReference>
<comment type="subcellular location">
    <subcellularLocation>
        <location evidence="1">Cell membrane</location>
        <topology evidence="1">Multi-pass membrane protein</topology>
    </subcellularLocation>
</comment>
<dbReference type="InterPro" id="IPR037294">
    <property type="entry name" value="ABC_BtuC-like"/>
</dbReference>
<dbReference type="SUPFAM" id="SSF81345">
    <property type="entry name" value="ABC transporter involved in vitamin B12 uptake, BtuC"/>
    <property type="match status" value="1"/>
</dbReference>
<evidence type="ECO:0000256" key="2">
    <source>
        <dbReference type="ARBA" id="ARBA00007935"/>
    </source>
</evidence>
<comment type="caution">
    <text evidence="9">The sequence shown here is derived from an EMBL/GenBank/DDBJ whole genome shotgun (WGS) entry which is preliminary data.</text>
</comment>
<accession>A0AB73BWU7</accession>
<evidence type="ECO:0000256" key="6">
    <source>
        <dbReference type="ARBA" id="ARBA00022989"/>
    </source>
</evidence>
<feature type="transmembrane region" description="Helical" evidence="8">
    <location>
        <begin position="129"/>
        <end position="148"/>
    </location>
</feature>
<evidence type="ECO:0000256" key="8">
    <source>
        <dbReference type="SAM" id="Phobius"/>
    </source>
</evidence>
<dbReference type="EMBL" id="JAAC01000064">
    <property type="protein sequence ID" value="KDE63712.1"/>
    <property type="molecule type" value="Genomic_DNA"/>
</dbReference>
<dbReference type="RefSeq" id="WP_035902548.1">
    <property type="nucleotide sequence ID" value="NZ_JAAC01000064.1"/>
</dbReference>
<feature type="transmembrane region" description="Helical" evidence="8">
    <location>
        <begin position="104"/>
        <end position="123"/>
    </location>
</feature>
<dbReference type="GO" id="GO:0033214">
    <property type="term" value="P:siderophore-iron import into cell"/>
    <property type="evidence" value="ECO:0007669"/>
    <property type="project" value="TreeGrafter"/>
</dbReference>
<gene>
    <name evidence="9" type="ORF">FUSO3_04750</name>
</gene>
<dbReference type="CDD" id="cd06550">
    <property type="entry name" value="TM_ABC_iron-siderophores_like"/>
    <property type="match status" value="1"/>
</dbReference>
<keyword evidence="6 8" id="KW-1133">Transmembrane helix</keyword>
<sequence>MMFPKKNINYLFLLVFLFLAIIVISIFSVTIGSVSLKSEEVWKIIINRIFSKEIFSENWDESLDIIVWTLRVPRVIVAILAGASLSFVGLLMQCLTKNPLASPYILGISSGASAGAVLGLIFLSEAYAFSVPLFSFFGGIVTVFLVFWVSGFGDFSTTKLVLVGVAFSAFFSAITTLFISIAPNERKIRDAFFWMSGGLSGSNWEMIFPMFLALSLSFVLTYPKYKELNILMIGAENALVLGVNIRFMRNFIVFISTLLTGYIVSNTGIIGFVGLIIPHVSRKLVGENHKKLIPVSILLGALFLLITDMLTRGIFRGQEIPIGVITSLFGVPFFLNILRKKSYRFGDD</sequence>
<evidence type="ECO:0000256" key="1">
    <source>
        <dbReference type="ARBA" id="ARBA00004651"/>
    </source>
</evidence>
<dbReference type="GO" id="GO:0005886">
    <property type="term" value="C:plasma membrane"/>
    <property type="evidence" value="ECO:0007669"/>
    <property type="project" value="UniProtKB-SubCell"/>
</dbReference>
<feature type="transmembrane region" description="Helical" evidence="8">
    <location>
        <begin position="12"/>
        <end position="34"/>
    </location>
</feature>
<evidence type="ECO:0000256" key="4">
    <source>
        <dbReference type="ARBA" id="ARBA00022475"/>
    </source>
</evidence>
<feature type="transmembrane region" description="Helical" evidence="8">
    <location>
        <begin position="72"/>
        <end position="92"/>
    </location>
</feature>
<feature type="transmembrane region" description="Helical" evidence="8">
    <location>
        <begin position="160"/>
        <end position="182"/>
    </location>
</feature>
<feature type="transmembrane region" description="Helical" evidence="8">
    <location>
        <begin position="251"/>
        <end position="280"/>
    </location>
</feature>
<dbReference type="AlphaFoldDB" id="A0AB73BWU7"/>
<dbReference type="FunFam" id="1.10.3470.10:FF:000001">
    <property type="entry name" value="Vitamin B12 ABC transporter permease BtuC"/>
    <property type="match status" value="1"/>
</dbReference>
<feature type="transmembrane region" description="Helical" evidence="8">
    <location>
        <begin position="320"/>
        <end position="338"/>
    </location>
</feature>
<dbReference type="PANTHER" id="PTHR30472:SF18">
    <property type="entry name" value="IRON(III) DICITRATE ABC TRANSPORTER,PERMEASE PROTEIN"/>
    <property type="match status" value="1"/>
</dbReference>
<dbReference type="Pfam" id="PF01032">
    <property type="entry name" value="FecCD"/>
    <property type="match status" value="1"/>
</dbReference>
<proteinExistence type="inferred from homology"/>
<keyword evidence="3" id="KW-0813">Transport</keyword>
<protein>
    <submittedName>
        <fullName evidence="9">Iron ABC transporter</fullName>
    </submittedName>
</protein>
<dbReference type="PANTHER" id="PTHR30472">
    <property type="entry name" value="FERRIC ENTEROBACTIN TRANSPORT SYSTEM PERMEASE PROTEIN"/>
    <property type="match status" value="1"/>
</dbReference>